<dbReference type="GO" id="GO:0000976">
    <property type="term" value="F:transcription cis-regulatory region binding"/>
    <property type="evidence" value="ECO:0007669"/>
    <property type="project" value="TreeGrafter"/>
</dbReference>
<dbReference type="PRINTS" id="PR00455">
    <property type="entry name" value="HTHTETR"/>
</dbReference>
<evidence type="ECO:0000313" key="9">
    <source>
        <dbReference type="Proteomes" id="UP001321249"/>
    </source>
</evidence>
<dbReference type="InterPro" id="IPR050109">
    <property type="entry name" value="HTH-type_TetR-like_transc_reg"/>
</dbReference>
<reference evidence="7" key="2">
    <citation type="journal article" date="2023" name="Nat. Commun.">
        <title>Cultivation of marine bacteria of the SAR202 clade.</title>
        <authorList>
            <person name="Lim Y."/>
            <person name="Seo J.H."/>
            <person name="Giovannoni S.J."/>
            <person name="Kang I."/>
            <person name="Cho J.C."/>
        </authorList>
    </citation>
    <scope>NUCLEOTIDE SEQUENCE</scope>
    <source>
        <strain evidence="7">JH1073</strain>
    </source>
</reference>
<dbReference type="GO" id="GO:0003700">
    <property type="term" value="F:DNA-binding transcription factor activity"/>
    <property type="evidence" value="ECO:0007669"/>
    <property type="project" value="TreeGrafter"/>
</dbReference>
<keyword evidence="8" id="KW-1185">Reference proteome</keyword>
<dbReference type="Gene3D" id="1.10.10.60">
    <property type="entry name" value="Homeodomain-like"/>
    <property type="match status" value="1"/>
</dbReference>
<dbReference type="SUPFAM" id="SSF46689">
    <property type="entry name" value="Homeodomain-like"/>
    <property type="match status" value="1"/>
</dbReference>
<dbReference type="Pfam" id="PF00440">
    <property type="entry name" value="TetR_N"/>
    <property type="match status" value="1"/>
</dbReference>
<dbReference type="Proteomes" id="UP001321249">
    <property type="component" value="Unassembled WGS sequence"/>
</dbReference>
<keyword evidence="2" id="KW-0238">DNA-binding</keyword>
<dbReference type="EMBL" id="CP046147">
    <property type="protein sequence ID" value="WFG38568.1"/>
    <property type="molecule type" value="Genomic_DNA"/>
</dbReference>
<evidence type="ECO:0000313" key="6">
    <source>
        <dbReference type="EMBL" id="MDG0867157.1"/>
    </source>
</evidence>
<dbReference type="InterPro" id="IPR036271">
    <property type="entry name" value="Tet_transcr_reg_TetR-rel_C_sf"/>
</dbReference>
<proteinExistence type="predicted"/>
<reference evidence="8 9" key="1">
    <citation type="submission" date="2019-11" db="EMBL/GenBank/DDBJ databases">
        <authorList>
            <person name="Cho J.-C."/>
        </authorList>
    </citation>
    <scope>NUCLEOTIDE SEQUENCE [LARGE SCALE GENOMIC DNA]</scope>
    <source>
        <strain evidence="7 8">JH1073</strain>
        <strain evidence="6 9">JH702</strain>
    </source>
</reference>
<evidence type="ECO:0000259" key="4">
    <source>
        <dbReference type="Pfam" id="PF00440"/>
    </source>
</evidence>
<feature type="domain" description="Tetracyclin repressor-like C-terminal" evidence="5">
    <location>
        <begin position="86"/>
        <end position="194"/>
    </location>
</feature>
<dbReference type="PANTHER" id="PTHR30055:SF148">
    <property type="entry name" value="TETR-FAMILY TRANSCRIPTIONAL REGULATOR"/>
    <property type="match status" value="1"/>
</dbReference>
<evidence type="ECO:0000313" key="8">
    <source>
        <dbReference type="Proteomes" id="UP001219901"/>
    </source>
</evidence>
<protein>
    <submittedName>
        <fullName evidence="7">TetR family transcriptional regulator</fullName>
    </submittedName>
</protein>
<dbReference type="SUPFAM" id="SSF48498">
    <property type="entry name" value="Tetracyclin repressor-like, C-terminal domain"/>
    <property type="match status" value="1"/>
</dbReference>
<evidence type="ECO:0000256" key="1">
    <source>
        <dbReference type="ARBA" id="ARBA00023015"/>
    </source>
</evidence>
<evidence type="ECO:0000313" key="7">
    <source>
        <dbReference type="EMBL" id="WFG38568.1"/>
    </source>
</evidence>
<sequence length="201" mass="22090">MRVVYSGSKNSLSGYGRPRDSGVTERIYDAGVDLLVERGYAGATVAAVAARAGCGTQSIYRRFVNRDEMLLAAIEARCVIPPLRNSGRTLDDLLVMLEPGGRRGAQRYRSLLGSALALEAERHPEFLMAFRRGFVWPLRKNVESVLMRAVRRGELRDDVDVSLVADLLLGFSSSRFWSGGDFGDGLVREAVEVVLAGVRVR</sequence>
<dbReference type="InterPro" id="IPR011075">
    <property type="entry name" value="TetR_C"/>
</dbReference>
<dbReference type="Pfam" id="PF16859">
    <property type="entry name" value="TetR_C_11"/>
    <property type="match status" value="1"/>
</dbReference>
<keyword evidence="3" id="KW-0804">Transcription</keyword>
<feature type="domain" description="HTH tetR-type" evidence="4">
    <location>
        <begin position="27"/>
        <end position="73"/>
    </location>
</feature>
<organism evidence="7 8">
    <name type="scientific">Candidatus Lucifugimonas marina</name>
    <dbReference type="NCBI Taxonomy" id="3038979"/>
    <lineage>
        <taxon>Bacteria</taxon>
        <taxon>Bacillati</taxon>
        <taxon>Chloroflexota</taxon>
        <taxon>Dehalococcoidia</taxon>
        <taxon>SAR202 cluster</taxon>
        <taxon>Candidatus Lucifugimonadales</taxon>
        <taxon>Candidatus Lucifugimonadaceae</taxon>
        <taxon>Candidatus Lucifugimonas</taxon>
    </lineage>
</organism>
<dbReference type="InterPro" id="IPR001647">
    <property type="entry name" value="HTH_TetR"/>
</dbReference>
<evidence type="ECO:0000256" key="2">
    <source>
        <dbReference type="ARBA" id="ARBA00023125"/>
    </source>
</evidence>
<evidence type="ECO:0000259" key="5">
    <source>
        <dbReference type="Pfam" id="PF16859"/>
    </source>
</evidence>
<dbReference type="PANTHER" id="PTHR30055">
    <property type="entry name" value="HTH-TYPE TRANSCRIPTIONAL REGULATOR RUTR"/>
    <property type="match status" value="1"/>
</dbReference>
<gene>
    <name evidence="6" type="ORF">GKO46_08745</name>
    <name evidence="7" type="ORF">GKO48_02750</name>
</gene>
<name>A0AAJ5ZI52_9CHLR</name>
<evidence type="ECO:0000256" key="3">
    <source>
        <dbReference type="ARBA" id="ARBA00023163"/>
    </source>
</evidence>
<dbReference type="Gene3D" id="1.10.357.10">
    <property type="entry name" value="Tetracycline Repressor, domain 2"/>
    <property type="match status" value="1"/>
</dbReference>
<accession>A0AAJ5ZI52</accession>
<dbReference type="AlphaFoldDB" id="A0AAJ5ZI52"/>
<reference evidence="8" key="3">
    <citation type="submission" date="2023-06" db="EMBL/GenBank/DDBJ databases">
        <title>Pangenomics reveal diversification of enzyme families and niche specialization in globally abundant SAR202 bacteria.</title>
        <authorList>
            <person name="Saw J.H.W."/>
        </authorList>
    </citation>
    <scope>NUCLEOTIDE SEQUENCE [LARGE SCALE GENOMIC DNA]</scope>
    <source>
        <strain evidence="8">JH1073</strain>
    </source>
</reference>
<dbReference type="EMBL" id="WMBE01000002">
    <property type="protein sequence ID" value="MDG0867157.1"/>
    <property type="molecule type" value="Genomic_DNA"/>
</dbReference>
<dbReference type="InterPro" id="IPR009057">
    <property type="entry name" value="Homeodomain-like_sf"/>
</dbReference>
<dbReference type="Proteomes" id="UP001219901">
    <property type="component" value="Chromosome"/>
</dbReference>
<keyword evidence="1" id="KW-0805">Transcription regulation</keyword>